<evidence type="ECO:0000313" key="1">
    <source>
        <dbReference type="EMBL" id="MBP1873105.1"/>
    </source>
</evidence>
<keyword evidence="2" id="KW-1185">Reference proteome</keyword>
<evidence type="ECO:0000313" key="2">
    <source>
        <dbReference type="Proteomes" id="UP000823773"/>
    </source>
</evidence>
<protein>
    <submittedName>
        <fullName evidence="1">2-polyprenyl-6-methoxyphenol hydroxylase-like FAD-dependent oxidoreductase</fullName>
    </submittedName>
</protein>
<proteinExistence type="predicted"/>
<dbReference type="Proteomes" id="UP000823773">
    <property type="component" value="Unassembled WGS sequence"/>
</dbReference>
<sequence length="92" mass="9924">MFADFEIFQQAFDVCVGGAGPVGIAAALELSRRGMRTLLIEAGSKRSKRPQRNDTGFDIEDDIYHAADRHTSATGLAARPNDGVGNALSWMI</sequence>
<accession>A0ACC5SW88</accession>
<comment type="caution">
    <text evidence="1">The sequence shown here is derived from an EMBL/GenBank/DDBJ whole genome shotgun (WGS) entry which is preliminary data.</text>
</comment>
<organism evidence="1 2">
    <name type="scientific">Ensifer adhaerens</name>
    <name type="common">Sinorhizobium morelense</name>
    <dbReference type="NCBI Taxonomy" id="106592"/>
    <lineage>
        <taxon>Bacteria</taxon>
        <taxon>Pseudomonadati</taxon>
        <taxon>Pseudomonadota</taxon>
        <taxon>Alphaproteobacteria</taxon>
        <taxon>Hyphomicrobiales</taxon>
        <taxon>Rhizobiaceae</taxon>
        <taxon>Sinorhizobium/Ensifer group</taxon>
        <taxon>Ensifer</taxon>
    </lineage>
</organism>
<reference evidence="1" key="1">
    <citation type="submission" date="2021-03" db="EMBL/GenBank/DDBJ databases">
        <title>Genomic Encyclopedia of Type Strains, Phase IV (KMG-IV): sequencing the most valuable type-strain genomes for metagenomic binning, comparative biology and taxonomic classification.</title>
        <authorList>
            <person name="Goeker M."/>
        </authorList>
    </citation>
    <scope>NUCLEOTIDE SEQUENCE</scope>
    <source>
        <strain evidence="1">DSM 18131</strain>
    </source>
</reference>
<name>A0ACC5SW88_ENSAD</name>
<dbReference type="EMBL" id="JAGGJR010000003">
    <property type="protein sequence ID" value="MBP1873105.1"/>
    <property type="molecule type" value="Genomic_DNA"/>
</dbReference>
<gene>
    <name evidence="1" type="ORF">J2Z19_002817</name>
</gene>